<dbReference type="PIRSF" id="PIRSF004862">
    <property type="entry name" value="FliF"/>
    <property type="match status" value="1"/>
</dbReference>
<keyword evidence="10 12" id="KW-0975">Bacterial flagellum</keyword>
<dbReference type="InterPro" id="IPR045851">
    <property type="entry name" value="AMP-bd_C_sf"/>
</dbReference>
<evidence type="ECO:0000256" key="2">
    <source>
        <dbReference type="ARBA" id="ARBA00004117"/>
    </source>
</evidence>
<dbReference type="GO" id="GO:0003774">
    <property type="term" value="F:cytoskeletal motor activity"/>
    <property type="evidence" value="ECO:0007669"/>
    <property type="project" value="InterPro"/>
</dbReference>
<evidence type="ECO:0000256" key="13">
    <source>
        <dbReference type="SAM" id="MobiDB-lite"/>
    </source>
</evidence>
<feature type="transmembrane region" description="Helical" evidence="14">
    <location>
        <begin position="485"/>
        <end position="503"/>
    </location>
</feature>
<dbReference type="GO" id="GO:0009431">
    <property type="term" value="C:bacterial-type flagellum basal body, MS ring"/>
    <property type="evidence" value="ECO:0007669"/>
    <property type="project" value="InterPro"/>
</dbReference>
<keyword evidence="9 14" id="KW-0472">Membrane</keyword>
<comment type="similarity">
    <text evidence="4 12">Belongs to the FliF family.</text>
</comment>
<organism evidence="17 18">
    <name type="scientific">Halioglobus japonicus</name>
    <dbReference type="NCBI Taxonomy" id="930805"/>
    <lineage>
        <taxon>Bacteria</taxon>
        <taxon>Pseudomonadati</taxon>
        <taxon>Pseudomonadota</taxon>
        <taxon>Gammaproteobacteria</taxon>
        <taxon>Cellvibrionales</taxon>
        <taxon>Halieaceae</taxon>
        <taxon>Halioglobus</taxon>
    </lineage>
</organism>
<evidence type="ECO:0000256" key="1">
    <source>
        <dbReference type="ARBA" id="ARBA00003820"/>
    </source>
</evidence>
<evidence type="ECO:0000259" key="16">
    <source>
        <dbReference type="Pfam" id="PF08345"/>
    </source>
</evidence>
<comment type="subcellular location">
    <subcellularLocation>
        <location evidence="2 12">Bacterial flagellum basal body</location>
    </subcellularLocation>
    <subcellularLocation>
        <location evidence="3">Cell membrane</location>
        <topology evidence="3">Multi-pass membrane protein</topology>
    </subcellularLocation>
</comment>
<evidence type="ECO:0000256" key="4">
    <source>
        <dbReference type="ARBA" id="ARBA00007971"/>
    </source>
</evidence>
<proteinExistence type="inferred from homology"/>
<feature type="transmembrane region" description="Helical" evidence="14">
    <location>
        <begin position="47"/>
        <end position="67"/>
    </location>
</feature>
<evidence type="ECO:0000259" key="15">
    <source>
        <dbReference type="Pfam" id="PF01514"/>
    </source>
</evidence>
<evidence type="ECO:0000313" key="18">
    <source>
        <dbReference type="Proteomes" id="UP000235162"/>
    </source>
</evidence>
<dbReference type="InterPro" id="IPR000067">
    <property type="entry name" value="FlgMring_FliF"/>
</dbReference>
<evidence type="ECO:0000256" key="14">
    <source>
        <dbReference type="SAM" id="Phobius"/>
    </source>
</evidence>
<dbReference type="EMBL" id="PKUR01000002">
    <property type="protein sequence ID" value="PLW86090.1"/>
    <property type="molecule type" value="Genomic_DNA"/>
</dbReference>
<reference evidence="17 18" key="1">
    <citation type="submission" date="2018-01" db="EMBL/GenBank/DDBJ databases">
        <title>The draft genome sequence of Halioglobus japonicus S1-36.</title>
        <authorList>
            <person name="Du Z.-J."/>
            <person name="Shi M.-J."/>
        </authorList>
    </citation>
    <scope>NUCLEOTIDE SEQUENCE [LARGE SCALE GENOMIC DNA]</scope>
    <source>
        <strain evidence="17 18">S1-36</strain>
    </source>
</reference>
<keyword evidence="7 14" id="KW-0812">Transmembrane</keyword>
<gene>
    <name evidence="17" type="ORF">C0029_06475</name>
</gene>
<keyword evidence="18" id="KW-1185">Reference proteome</keyword>
<dbReference type="Gene3D" id="3.30.300.30">
    <property type="match status" value="1"/>
</dbReference>
<evidence type="ECO:0000256" key="6">
    <source>
        <dbReference type="ARBA" id="ARBA00022475"/>
    </source>
</evidence>
<dbReference type="AlphaFoldDB" id="A0AAP8ME34"/>
<keyword evidence="17" id="KW-0282">Flagellum</keyword>
<feature type="compositionally biased region" description="Polar residues" evidence="13">
    <location>
        <begin position="301"/>
        <end position="325"/>
    </location>
</feature>
<dbReference type="Proteomes" id="UP000235162">
    <property type="component" value="Unassembled WGS sequence"/>
</dbReference>
<dbReference type="Pfam" id="PF01514">
    <property type="entry name" value="YscJ_FliF"/>
    <property type="match status" value="1"/>
</dbReference>
<feature type="domain" description="Flagellar M-ring C-terminal" evidence="16">
    <location>
        <begin position="274"/>
        <end position="459"/>
    </location>
</feature>
<dbReference type="InterPro" id="IPR013556">
    <property type="entry name" value="Flag_M-ring_C"/>
</dbReference>
<dbReference type="InterPro" id="IPR043427">
    <property type="entry name" value="YscJ/FliF"/>
</dbReference>
<evidence type="ECO:0000256" key="12">
    <source>
        <dbReference type="PIRNR" id="PIRNR004862"/>
    </source>
</evidence>
<comment type="subunit">
    <text evidence="11">The basal body constitutes a major portion of the flagellar organelle and consists of four rings (L,P,S, and M) mounted on a central rod. The M ring is integral to the inner membrane of the cell and may be connected to the flagellar rod via the S ring. The S (supramembrane ring) lies just distal to the M ring. The L and P rings lie in the outer membrane and the periplasmic space, respectively.</text>
</comment>
<evidence type="ECO:0000256" key="5">
    <source>
        <dbReference type="ARBA" id="ARBA00017949"/>
    </source>
</evidence>
<dbReference type="InterPro" id="IPR006182">
    <property type="entry name" value="FliF_N_dom"/>
</dbReference>
<dbReference type="PANTHER" id="PTHR30046:SF0">
    <property type="entry name" value="FLAGELLAR M-RING PROTEIN"/>
    <property type="match status" value="1"/>
</dbReference>
<keyword evidence="17" id="KW-0966">Cell projection</keyword>
<keyword evidence="6" id="KW-1003">Cell membrane</keyword>
<keyword evidence="8 14" id="KW-1133">Transmembrane helix</keyword>
<dbReference type="PANTHER" id="PTHR30046">
    <property type="entry name" value="FLAGELLAR M-RING PROTEIN"/>
    <property type="match status" value="1"/>
</dbReference>
<keyword evidence="17" id="KW-0969">Cilium</keyword>
<evidence type="ECO:0000256" key="9">
    <source>
        <dbReference type="ARBA" id="ARBA00023136"/>
    </source>
</evidence>
<feature type="region of interest" description="Disordered" evidence="13">
    <location>
        <begin position="522"/>
        <end position="545"/>
    </location>
</feature>
<dbReference type="RefSeq" id="WP_084198737.1">
    <property type="nucleotide sequence ID" value="NZ_BMYL01000002.1"/>
</dbReference>
<comment type="function">
    <text evidence="1 12">The M ring may be actively involved in energy transduction.</text>
</comment>
<feature type="region of interest" description="Disordered" evidence="13">
    <location>
        <begin position="298"/>
        <end position="338"/>
    </location>
</feature>
<comment type="caution">
    <text evidence="17">The sequence shown here is derived from an EMBL/GenBank/DDBJ whole genome shotgun (WGS) entry which is preliminary data.</text>
</comment>
<dbReference type="NCBIfam" id="TIGR00206">
    <property type="entry name" value="fliF"/>
    <property type="match status" value="1"/>
</dbReference>
<evidence type="ECO:0000313" key="17">
    <source>
        <dbReference type="EMBL" id="PLW86090.1"/>
    </source>
</evidence>
<dbReference type="GO" id="GO:0005886">
    <property type="term" value="C:plasma membrane"/>
    <property type="evidence" value="ECO:0007669"/>
    <property type="project" value="UniProtKB-SubCell"/>
</dbReference>
<evidence type="ECO:0000256" key="3">
    <source>
        <dbReference type="ARBA" id="ARBA00004651"/>
    </source>
</evidence>
<evidence type="ECO:0000256" key="8">
    <source>
        <dbReference type="ARBA" id="ARBA00022989"/>
    </source>
</evidence>
<feature type="domain" description="Flagellar M-ring N-terminal" evidence="15">
    <location>
        <begin position="68"/>
        <end position="242"/>
    </location>
</feature>
<sequence>MADTATVATPVSVAPVPAAQLPAVIPEDTPAKPQTTLERLAANHSTVPLLIVSAAFLAVMIAAALWATNTSYQLLYSNLSDAEGGELIAALDQRGIDYKISQGGGAILVPAEHVYRLRMELAEQGLPRSGKVGFELMDNQAFGISKFAEQVNFQRGLEGELAQSIEQLSPVKSARIHLAMARRSVFVSQNQPAKASAVLNLHAGRTMTESQVNAIALMIASAVADLEAEDVSVVDQRGELLSAPKDDIDGLKHTQLEYTHTVESSYQQRVQNILEPILGTGSFKVQVSASLDFTRVEETTEAWSPNKSSDSASIRSSQTRTNFSGNEDAARGVPGALSNIAPTFEPPVAEQLDPEAADGQALGEAAAGRNTNKSNLSRDDIVNYELDRAVRHIEHPRGSLERLSVAVVVDHRQSINDQGEQTNEPLSEAELTNITRLIQQAVGFTPERGDSVEVVNSAFKVVKVPVVEEAPWWREPANLDMLAGFLRYLVAGIMIALSYRLIVRPVMKKHLIEATPETTPALAEGGALNKSEGGVGDDTTDPAASIPFKRVDRSASYAEQLRELQRLGGEDPKMIAMIVRNWMKHDSN</sequence>
<name>A0AAP8ME34_9GAMM</name>
<dbReference type="Pfam" id="PF08345">
    <property type="entry name" value="YscJ_FliF_C"/>
    <property type="match status" value="1"/>
</dbReference>
<evidence type="ECO:0000256" key="10">
    <source>
        <dbReference type="ARBA" id="ARBA00023143"/>
    </source>
</evidence>
<evidence type="ECO:0000256" key="11">
    <source>
        <dbReference type="ARBA" id="ARBA00025936"/>
    </source>
</evidence>
<dbReference type="PRINTS" id="PR01009">
    <property type="entry name" value="FLGMRINGFLIF"/>
</dbReference>
<evidence type="ECO:0000256" key="7">
    <source>
        <dbReference type="ARBA" id="ARBA00022692"/>
    </source>
</evidence>
<dbReference type="GO" id="GO:0071973">
    <property type="term" value="P:bacterial-type flagellum-dependent cell motility"/>
    <property type="evidence" value="ECO:0007669"/>
    <property type="project" value="InterPro"/>
</dbReference>
<accession>A0AAP8ME34</accession>
<protein>
    <recommendedName>
        <fullName evidence="5 12">Flagellar M-ring protein</fullName>
    </recommendedName>
</protein>